<accession>A0A8X6I7Y3</accession>
<feature type="region of interest" description="Disordered" evidence="1">
    <location>
        <begin position="30"/>
        <end position="58"/>
    </location>
</feature>
<protein>
    <submittedName>
        <fullName evidence="2">Uncharacterized protein</fullName>
    </submittedName>
</protein>
<evidence type="ECO:0000313" key="2">
    <source>
        <dbReference type="EMBL" id="GFS31653.1"/>
    </source>
</evidence>
<comment type="caution">
    <text evidence="2">The sequence shown here is derived from an EMBL/GenBank/DDBJ whole genome shotgun (WGS) entry which is preliminary data.</text>
</comment>
<organism evidence="2 3">
    <name type="scientific">Nephila pilipes</name>
    <name type="common">Giant wood spider</name>
    <name type="synonym">Nephila maculata</name>
    <dbReference type="NCBI Taxonomy" id="299642"/>
    <lineage>
        <taxon>Eukaryota</taxon>
        <taxon>Metazoa</taxon>
        <taxon>Ecdysozoa</taxon>
        <taxon>Arthropoda</taxon>
        <taxon>Chelicerata</taxon>
        <taxon>Arachnida</taxon>
        <taxon>Araneae</taxon>
        <taxon>Araneomorphae</taxon>
        <taxon>Entelegynae</taxon>
        <taxon>Araneoidea</taxon>
        <taxon>Nephilidae</taxon>
        <taxon>Nephila</taxon>
    </lineage>
</organism>
<feature type="compositionally biased region" description="Polar residues" evidence="1">
    <location>
        <begin position="44"/>
        <end position="55"/>
    </location>
</feature>
<name>A0A8X6I7Y3_NEPPI</name>
<sequence>MTNHETPFSSSGDWIFLRWCFCGPYRTDLSDGEKEKDNPKAPSSGLSNNTPSTLFTKGEKKITKERRNCIAPCSLA</sequence>
<gene>
    <name evidence="2" type="ORF">NPIL_506951</name>
</gene>
<dbReference type="Proteomes" id="UP000887013">
    <property type="component" value="Unassembled WGS sequence"/>
</dbReference>
<evidence type="ECO:0000256" key="1">
    <source>
        <dbReference type="SAM" id="MobiDB-lite"/>
    </source>
</evidence>
<evidence type="ECO:0000313" key="3">
    <source>
        <dbReference type="Proteomes" id="UP000887013"/>
    </source>
</evidence>
<dbReference type="EMBL" id="BMAW01087795">
    <property type="protein sequence ID" value="GFS31653.1"/>
    <property type="molecule type" value="Genomic_DNA"/>
</dbReference>
<feature type="compositionally biased region" description="Basic and acidic residues" evidence="1">
    <location>
        <begin position="30"/>
        <end position="39"/>
    </location>
</feature>
<dbReference type="AlphaFoldDB" id="A0A8X6I7Y3"/>
<proteinExistence type="predicted"/>
<reference evidence="2" key="1">
    <citation type="submission" date="2020-08" db="EMBL/GenBank/DDBJ databases">
        <title>Multicomponent nature underlies the extraordinary mechanical properties of spider dragline silk.</title>
        <authorList>
            <person name="Kono N."/>
            <person name="Nakamura H."/>
            <person name="Mori M."/>
            <person name="Yoshida Y."/>
            <person name="Ohtoshi R."/>
            <person name="Malay A.D."/>
            <person name="Moran D.A.P."/>
            <person name="Tomita M."/>
            <person name="Numata K."/>
            <person name="Arakawa K."/>
        </authorList>
    </citation>
    <scope>NUCLEOTIDE SEQUENCE</scope>
</reference>
<keyword evidence="3" id="KW-1185">Reference proteome</keyword>